<dbReference type="InterPro" id="IPR035906">
    <property type="entry name" value="MetI-like_sf"/>
</dbReference>
<keyword evidence="2 5" id="KW-0812">Transmembrane</keyword>
<dbReference type="GO" id="GO:0016020">
    <property type="term" value="C:membrane"/>
    <property type="evidence" value="ECO:0007669"/>
    <property type="project" value="UniProtKB-SubCell"/>
</dbReference>
<comment type="subcellular location">
    <subcellularLocation>
        <location evidence="1">Membrane</location>
        <topology evidence="1">Multi-pass membrane protein</topology>
    </subcellularLocation>
</comment>
<evidence type="ECO:0000256" key="4">
    <source>
        <dbReference type="ARBA" id="ARBA00023136"/>
    </source>
</evidence>
<evidence type="ECO:0000313" key="7">
    <source>
        <dbReference type="Proteomes" id="UP000078228"/>
    </source>
</evidence>
<dbReference type="AlphaFoldDB" id="A0A198UEL5"/>
<reference evidence="6 7" key="1">
    <citation type="journal article" date="2016" name="Genome Biol. Evol.">
        <title>Comparative Genomic Analyses of the Moraxella catarrhalis Serosensitive and Seroresistant Lineages Demonstrate Their Independent Evolution.</title>
        <authorList>
            <person name="Earl J.P."/>
            <person name="de Vries S.P."/>
            <person name="Ahmed A."/>
            <person name="Powell E."/>
            <person name="Schultz M.P."/>
            <person name="Hermans P.W."/>
            <person name="Hill D.J."/>
            <person name="Zhou Z."/>
            <person name="Constantinidou C.I."/>
            <person name="Hu F.Z."/>
            <person name="Bootsma H.J."/>
            <person name="Ehrlich G.D."/>
        </authorList>
    </citation>
    <scope>NUCLEOTIDE SEQUENCE [LARGE SCALE GENOMIC DNA]</scope>
    <source>
        <strain evidence="6 7">Z7542</strain>
    </source>
</reference>
<keyword evidence="4 5" id="KW-0472">Membrane</keyword>
<evidence type="ECO:0000256" key="5">
    <source>
        <dbReference type="SAM" id="Phobius"/>
    </source>
</evidence>
<keyword evidence="3 5" id="KW-1133">Transmembrane helix</keyword>
<evidence type="ECO:0000256" key="1">
    <source>
        <dbReference type="ARBA" id="ARBA00004141"/>
    </source>
</evidence>
<feature type="transmembrane region" description="Helical" evidence="5">
    <location>
        <begin position="34"/>
        <end position="54"/>
    </location>
</feature>
<dbReference type="EMBL" id="LXHC01000028">
    <property type="protein sequence ID" value="OAU94825.1"/>
    <property type="molecule type" value="Genomic_DNA"/>
</dbReference>
<evidence type="ECO:0000256" key="3">
    <source>
        <dbReference type="ARBA" id="ARBA00022989"/>
    </source>
</evidence>
<proteinExistence type="predicted"/>
<sequence>MLPTVTYGFAIIYTFGKQGLITQLLGFQIFSEIYGFYGMWLGYTIYTLPIAFLLL</sequence>
<name>A0A198UEL5_MORCA</name>
<accession>A0A198UEL5</accession>
<gene>
    <name evidence="6" type="ORF">AO384_2182</name>
</gene>
<dbReference type="Proteomes" id="UP000078228">
    <property type="component" value="Unassembled WGS sequence"/>
</dbReference>
<evidence type="ECO:0000313" key="6">
    <source>
        <dbReference type="EMBL" id="OAU94825.1"/>
    </source>
</evidence>
<dbReference type="PATRIC" id="fig|480.237.peg.1631"/>
<organism evidence="6 7">
    <name type="scientific">Moraxella catarrhalis</name>
    <name type="common">Branhamella catarrhalis</name>
    <dbReference type="NCBI Taxonomy" id="480"/>
    <lineage>
        <taxon>Bacteria</taxon>
        <taxon>Pseudomonadati</taxon>
        <taxon>Pseudomonadota</taxon>
        <taxon>Gammaproteobacteria</taxon>
        <taxon>Moraxellales</taxon>
        <taxon>Moraxellaceae</taxon>
        <taxon>Moraxella</taxon>
    </lineage>
</organism>
<protein>
    <submittedName>
        <fullName evidence="6">Ferric iron ABC transporter, permease protein</fullName>
    </submittedName>
</protein>
<evidence type="ECO:0000256" key="2">
    <source>
        <dbReference type="ARBA" id="ARBA00022692"/>
    </source>
</evidence>
<dbReference type="SUPFAM" id="SSF161098">
    <property type="entry name" value="MetI-like"/>
    <property type="match status" value="1"/>
</dbReference>
<keyword evidence="7" id="KW-1185">Reference proteome</keyword>
<comment type="caution">
    <text evidence="6">The sequence shown here is derived from an EMBL/GenBank/DDBJ whole genome shotgun (WGS) entry which is preliminary data.</text>
</comment>